<dbReference type="Proteomes" id="UP001163831">
    <property type="component" value="Chromosome"/>
</dbReference>
<name>A0ABY6GME3_9PROT</name>
<accession>A0ABY6GME3</accession>
<dbReference type="RefSeq" id="WP_319807700.1">
    <property type="nucleotide sequence ID" value="NZ_CP107052.1"/>
</dbReference>
<keyword evidence="2" id="KW-1185">Reference proteome</keyword>
<reference evidence="1" key="1">
    <citation type="submission" date="2022-10" db="EMBL/GenBank/DDBJ databases">
        <title>Candidatus Kirkpatrella diaphorinas gen. nov., sp. nov., an uncultured endosymbiont identified in a population of Diaphorina citri from Hawaii.</title>
        <authorList>
            <person name="Henry E.M."/>
            <person name="Carlson C.R."/>
            <person name="Kuo Y.-W."/>
        </authorList>
    </citation>
    <scope>NUCLEOTIDE SEQUENCE</scope>
    <source>
        <strain evidence="1">CADCRV1</strain>
    </source>
</reference>
<evidence type="ECO:0000313" key="1">
    <source>
        <dbReference type="EMBL" id="UYH52105.1"/>
    </source>
</evidence>
<sequence length="153" mass="17440">MRKETILVICFLALVLTTTAIIWSFAVPVLKPVHIPIIATAMIEEGPDQKQQDLTQDQITGLNNWLRQNRRGWVPMTSPPPSASDLVMQAVPVRGEPFLIKVWGENAGSEWARTIAVRLSTKVSFRVRYCDDQQWTSLREVLARFDNRQTNTH</sequence>
<dbReference type="EMBL" id="CP107052">
    <property type="protein sequence ID" value="UYH52105.1"/>
    <property type="molecule type" value="Genomic_DNA"/>
</dbReference>
<organism evidence="1 2">
    <name type="scientific">Candidatus Kirkpatrickella diaphorinae</name>
    <dbReference type="NCBI Taxonomy" id="2984322"/>
    <lineage>
        <taxon>Bacteria</taxon>
        <taxon>Pseudomonadati</taxon>
        <taxon>Pseudomonadota</taxon>
        <taxon>Alphaproteobacteria</taxon>
        <taxon>Acetobacterales</taxon>
        <taxon>Acetobacteraceae</taxon>
        <taxon>Candidatus Kirkpatrickella</taxon>
    </lineage>
</organism>
<protein>
    <submittedName>
        <fullName evidence="1">Uncharacterized protein</fullName>
    </submittedName>
</protein>
<evidence type="ECO:0000313" key="2">
    <source>
        <dbReference type="Proteomes" id="UP001163831"/>
    </source>
</evidence>
<proteinExistence type="predicted"/>
<gene>
    <name evidence="1" type="ORF">N5W20_04430</name>
</gene>